<keyword evidence="2" id="KW-0067">ATP-binding</keyword>
<keyword evidence="1" id="KW-0547">Nucleotide-binding</keyword>
<keyword evidence="3" id="KW-0238">DNA-binding</keyword>
<dbReference type="PROSITE" id="PS50045">
    <property type="entry name" value="SIGMA54_INTERACT_4"/>
    <property type="match status" value="1"/>
</dbReference>
<dbReference type="RefSeq" id="WP_096330371.1">
    <property type="nucleotide sequence ID" value="NZ_FOMX01000004.1"/>
</dbReference>
<proteinExistence type="predicted"/>
<evidence type="ECO:0000256" key="3">
    <source>
        <dbReference type="ARBA" id="ARBA00023125"/>
    </source>
</evidence>
<protein>
    <submittedName>
        <fullName evidence="5">Sigma-54 interaction domain-containing protein</fullName>
    </submittedName>
</protein>
<dbReference type="GO" id="GO:0003677">
    <property type="term" value="F:DNA binding"/>
    <property type="evidence" value="ECO:0007669"/>
    <property type="project" value="UniProtKB-KW"/>
</dbReference>
<dbReference type="InterPro" id="IPR003593">
    <property type="entry name" value="AAA+_ATPase"/>
</dbReference>
<dbReference type="CDD" id="cd00009">
    <property type="entry name" value="AAA"/>
    <property type="match status" value="1"/>
</dbReference>
<dbReference type="Gene3D" id="1.10.8.60">
    <property type="match status" value="1"/>
</dbReference>
<dbReference type="EMBL" id="FOMX01000004">
    <property type="protein sequence ID" value="SFD78883.1"/>
    <property type="molecule type" value="Genomic_DNA"/>
</dbReference>
<gene>
    <name evidence="5" type="ORF">SAMN02745121_01601</name>
</gene>
<evidence type="ECO:0000256" key="2">
    <source>
        <dbReference type="ARBA" id="ARBA00022840"/>
    </source>
</evidence>
<dbReference type="OrthoDB" id="5500376at2"/>
<dbReference type="Gene3D" id="3.40.50.300">
    <property type="entry name" value="P-loop containing nucleotide triphosphate hydrolases"/>
    <property type="match status" value="1"/>
</dbReference>
<sequence>MQGLRQPHESTLSETAETNYDRDFSAPQRFAPALVVLWSHDEPERVGEVVVLPPTARGMSFTLGRAVESYEDGSLPLTLRRLRPFSSEDRGPFQSARVSRWQIRITVEQGDELAIEGIGKGELRINDQPTRGAAVVPGDTIEAVGRFVLQATRRPLDWPRPGGWPDPFPFGAADRFGLVGESPAAWLLRQQILFLAQRDGHVLVEGPSGAGKELVVRALHAASARGARPLIARNAATIPERLSDAELFGNLKDYPSPGTPDRSGLFGDADRSSLFLDEIGELSETLQASLLRVMDSGEYQRLGDSSMRATDVRILAATNRQPGELKHDFLARFLHRVRVPGFGERPEDVVLVARHLLRGFAARDSTLAERFFVNGEPALGARLVVALARHRFTAHTRELTELLWRAVATSSGSLLDLPADFVARPTTPAPAPASSDSTDPRELSREQIVAALARVGGVRDRAWRELGLRSRDQLKRLLKKHDIT</sequence>
<dbReference type="InterPro" id="IPR027417">
    <property type="entry name" value="P-loop_NTPase"/>
</dbReference>
<evidence type="ECO:0000259" key="4">
    <source>
        <dbReference type="PROSITE" id="PS50045"/>
    </source>
</evidence>
<name>A0A1I1VCQ8_9BACT</name>
<evidence type="ECO:0000256" key="1">
    <source>
        <dbReference type="ARBA" id="ARBA00022741"/>
    </source>
</evidence>
<reference evidence="6" key="1">
    <citation type="submission" date="2016-10" db="EMBL/GenBank/DDBJ databases">
        <authorList>
            <person name="Varghese N."/>
            <person name="Submissions S."/>
        </authorList>
    </citation>
    <scope>NUCLEOTIDE SEQUENCE [LARGE SCALE GENOMIC DNA]</scope>
    <source>
        <strain evidence="6">ATCC 25963</strain>
    </source>
</reference>
<dbReference type="PANTHER" id="PTHR32071">
    <property type="entry name" value="TRANSCRIPTIONAL REGULATORY PROTEIN"/>
    <property type="match status" value="1"/>
</dbReference>
<dbReference type="Proteomes" id="UP000199400">
    <property type="component" value="Unassembled WGS sequence"/>
</dbReference>
<dbReference type="InterPro" id="IPR002078">
    <property type="entry name" value="Sigma_54_int"/>
</dbReference>
<keyword evidence="6" id="KW-1185">Reference proteome</keyword>
<organism evidence="5 6">
    <name type="scientific">Nannocystis exedens</name>
    <dbReference type="NCBI Taxonomy" id="54"/>
    <lineage>
        <taxon>Bacteria</taxon>
        <taxon>Pseudomonadati</taxon>
        <taxon>Myxococcota</taxon>
        <taxon>Polyangia</taxon>
        <taxon>Nannocystales</taxon>
        <taxon>Nannocystaceae</taxon>
        <taxon>Nannocystis</taxon>
    </lineage>
</organism>
<dbReference type="AlphaFoldDB" id="A0A1I1VCQ8"/>
<feature type="domain" description="Sigma-54 factor interaction" evidence="4">
    <location>
        <begin position="178"/>
        <end position="408"/>
    </location>
</feature>
<evidence type="ECO:0000313" key="6">
    <source>
        <dbReference type="Proteomes" id="UP000199400"/>
    </source>
</evidence>
<evidence type="ECO:0000313" key="5">
    <source>
        <dbReference type="EMBL" id="SFD78883.1"/>
    </source>
</evidence>
<dbReference type="Pfam" id="PF00158">
    <property type="entry name" value="Sigma54_activat"/>
    <property type="match status" value="1"/>
</dbReference>
<dbReference type="SMART" id="SM00382">
    <property type="entry name" value="AAA"/>
    <property type="match status" value="1"/>
</dbReference>
<dbReference type="PANTHER" id="PTHR32071:SF117">
    <property type="entry name" value="PTS-DEPENDENT DIHYDROXYACETONE KINASE OPERON REGULATORY PROTEIN-RELATED"/>
    <property type="match status" value="1"/>
</dbReference>
<accession>A0A1I1VCQ8</accession>
<dbReference type="GO" id="GO:0006355">
    <property type="term" value="P:regulation of DNA-templated transcription"/>
    <property type="evidence" value="ECO:0007669"/>
    <property type="project" value="InterPro"/>
</dbReference>
<dbReference type="STRING" id="54.SAMN02745121_01601"/>
<dbReference type="GO" id="GO:0005524">
    <property type="term" value="F:ATP binding"/>
    <property type="evidence" value="ECO:0007669"/>
    <property type="project" value="UniProtKB-KW"/>
</dbReference>
<dbReference type="SUPFAM" id="SSF52540">
    <property type="entry name" value="P-loop containing nucleoside triphosphate hydrolases"/>
    <property type="match status" value="1"/>
</dbReference>